<feature type="transmembrane region" description="Helical" evidence="2">
    <location>
        <begin position="12"/>
        <end position="34"/>
    </location>
</feature>
<feature type="compositionally biased region" description="Basic and acidic residues" evidence="1">
    <location>
        <begin position="109"/>
        <end position="152"/>
    </location>
</feature>
<comment type="caution">
    <text evidence="3">The sequence shown here is derived from an EMBL/GenBank/DDBJ whole genome shotgun (WGS) entry which is preliminary data.</text>
</comment>
<keyword evidence="2" id="KW-0812">Transmembrane</keyword>
<protein>
    <recommendedName>
        <fullName evidence="5">Energy transducer TonB</fullName>
    </recommendedName>
</protein>
<feature type="compositionally biased region" description="Polar residues" evidence="1">
    <location>
        <begin position="153"/>
        <end position="165"/>
    </location>
</feature>
<evidence type="ECO:0000256" key="2">
    <source>
        <dbReference type="SAM" id="Phobius"/>
    </source>
</evidence>
<organism evidence="3 4">
    <name type="scientific">Chryseotalea sanaruensis</name>
    <dbReference type="NCBI Taxonomy" id="2482724"/>
    <lineage>
        <taxon>Bacteria</taxon>
        <taxon>Pseudomonadati</taxon>
        <taxon>Bacteroidota</taxon>
        <taxon>Cytophagia</taxon>
        <taxon>Cytophagales</taxon>
        <taxon>Chryseotaleaceae</taxon>
        <taxon>Chryseotalea</taxon>
    </lineage>
</organism>
<evidence type="ECO:0000256" key="1">
    <source>
        <dbReference type="SAM" id="MobiDB-lite"/>
    </source>
</evidence>
<evidence type="ECO:0000313" key="3">
    <source>
        <dbReference type="EMBL" id="GCC49798.1"/>
    </source>
</evidence>
<proteinExistence type="predicted"/>
<gene>
    <name evidence="3" type="ORF">SanaruYs_00110</name>
</gene>
<keyword evidence="2" id="KW-1133">Transmembrane helix</keyword>
<reference evidence="3 4" key="1">
    <citation type="submission" date="2018-11" db="EMBL/GenBank/DDBJ databases">
        <title>Chryseotalea sanarue gen. nov., sp., nov., a member of the family Cytophagaceae, isolated from a brackish lake in Hamamatsu Japan.</title>
        <authorList>
            <person name="Maejima Y."/>
            <person name="Iino T."/>
            <person name="Muraguchi Y."/>
            <person name="Fukuda K."/>
            <person name="Ohkuma M."/>
            <person name="Moriuchi R."/>
            <person name="Dohra H."/>
            <person name="Kimbara K."/>
            <person name="Shintani M."/>
        </authorList>
    </citation>
    <scope>NUCLEOTIDE SEQUENCE [LARGE SCALE GENOMIC DNA]</scope>
    <source>
        <strain evidence="3 4">Ys</strain>
    </source>
</reference>
<feature type="region of interest" description="Disordered" evidence="1">
    <location>
        <begin position="50"/>
        <end position="201"/>
    </location>
</feature>
<dbReference type="OrthoDB" id="979886at2"/>
<name>A0A401U4H3_9BACT</name>
<dbReference type="Proteomes" id="UP000288227">
    <property type="component" value="Unassembled WGS sequence"/>
</dbReference>
<accession>A0A401U4H3</accession>
<dbReference type="AlphaFoldDB" id="A0A401U4H3"/>
<dbReference type="EMBL" id="BHXQ01000001">
    <property type="protein sequence ID" value="GCC49798.1"/>
    <property type="molecule type" value="Genomic_DNA"/>
</dbReference>
<evidence type="ECO:0008006" key="5">
    <source>
        <dbReference type="Google" id="ProtNLM"/>
    </source>
</evidence>
<feature type="compositionally biased region" description="Basic and acidic residues" evidence="1">
    <location>
        <begin position="168"/>
        <end position="180"/>
    </location>
</feature>
<sequence length="285" mass="30459">MVSQEEKKNKRIAAITTIIINGLVLVLLLFVAAWRAPNPPLPEYGIELNFGMDTQGGGDIQPEEPVGSQETESQEDAAAPTPEQNEAPAETVPTPAEVVSKTESPVTVKETKETPKEVVKEVKKEEKKTEPVKTEEKPKEEPKATYKPKEDATNATDKTGKPTSQGDDAGKTGDKGDPKGSIDANALYGKQGGGDGGSSLDLAGWKWDAVPKPAIPDNAQGGKIVFQIKVNEDGEITKIDVIENAVGPEAARICRAEIEKLTFSKTGSNVPTESTGRITFVIRSK</sequence>
<keyword evidence="2" id="KW-0472">Membrane</keyword>
<dbReference type="RefSeq" id="WP_127120470.1">
    <property type="nucleotide sequence ID" value="NZ_BHXQ01000001.1"/>
</dbReference>
<keyword evidence="4" id="KW-1185">Reference proteome</keyword>
<evidence type="ECO:0000313" key="4">
    <source>
        <dbReference type="Proteomes" id="UP000288227"/>
    </source>
</evidence>